<evidence type="ECO:0000313" key="2">
    <source>
        <dbReference type="Proteomes" id="UP001482620"/>
    </source>
</evidence>
<keyword evidence="2" id="KW-1185">Reference proteome</keyword>
<evidence type="ECO:0000313" key="1">
    <source>
        <dbReference type="EMBL" id="MEQ2249976.1"/>
    </source>
</evidence>
<comment type="caution">
    <text evidence="1">The sequence shown here is derived from an EMBL/GenBank/DDBJ whole genome shotgun (WGS) entry which is preliminary data.</text>
</comment>
<accession>A0ABV0UXW9</accession>
<gene>
    <name evidence="1" type="ORF">ILYODFUR_035060</name>
</gene>
<name>A0ABV0UXW9_9TELE</name>
<protein>
    <submittedName>
        <fullName evidence="1">Uncharacterized protein</fullName>
    </submittedName>
</protein>
<organism evidence="1 2">
    <name type="scientific">Ilyodon furcidens</name>
    <name type="common">goldbreast splitfin</name>
    <dbReference type="NCBI Taxonomy" id="33524"/>
    <lineage>
        <taxon>Eukaryota</taxon>
        <taxon>Metazoa</taxon>
        <taxon>Chordata</taxon>
        <taxon>Craniata</taxon>
        <taxon>Vertebrata</taxon>
        <taxon>Euteleostomi</taxon>
        <taxon>Actinopterygii</taxon>
        <taxon>Neopterygii</taxon>
        <taxon>Teleostei</taxon>
        <taxon>Neoteleostei</taxon>
        <taxon>Acanthomorphata</taxon>
        <taxon>Ovalentaria</taxon>
        <taxon>Atherinomorphae</taxon>
        <taxon>Cyprinodontiformes</taxon>
        <taxon>Goodeidae</taxon>
        <taxon>Ilyodon</taxon>
    </lineage>
</organism>
<proteinExistence type="predicted"/>
<reference evidence="1 2" key="1">
    <citation type="submission" date="2021-06" db="EMBL/GenBank/DDBJ databases">
        <authorList>
            <person name="Palmer J.M."/>
        </authorList>
    </citation>
    <scope>NUCLEOTIDE SEQUENCE [LARGE SCALE GENOMIC DNA]</scope>
    <source>
        <strain evidence="2">if_2019</strain>
        <tissue evidence="1">Muscle</tissue>
    </source>
</reference>
<dbReference type="EMBL" id="JAHRIQ010087630">
    <property type="protein sequence ID" value="MEQ2249976.1"/>
    <property type="molecule type" value="Genomic_DNA"/>
</dbReference>
<sequence>MKSPPLSLYSSAQLSAPFCIELLSLQSIDQRRVASVLLRYSYNTAVLGIYKSSMLPSGSSWLFVSVQDASEAKKVSRASVSIAASWTLSRREVHLAAEAK</sequence>
<dbReference type="Proteomes" id="UP001482620">
    <property type="component" value="Unassembled WGS sequence"/>
</dbReference>